<organism evidence="1">
    <name type="scientific">marine sediment metagenome</name>
    <dbReference type="NCBI Taxonomy" id="412755"/>
    <lineage>
        <taxon>unclassified sequences</taxon>
        <taxon>metagenomes</taxon>
        <taxon>ecological metagenomes</taxon>
    </lineage>
</organism>
<name>A0A0F9N463_9ZZZZ</name>
<reference evidence="1" key="1">
    <citation type="journal article" date="2015" name="Nature">
        <title>Complex archaea that bridge the gap between prokaryotes and eukaryotes.</title>
        <authorList>
            <person name="Spang A."/>
            <person name="Saw J.H."/>
            <person name="Jorgensen S.L."/>
            <person name="Zaremba-Niedzwiedzka K."/>
            <person name="Martijn J."/>
            <person name="Lind A.E."/>
            <person name="van Eijk R."/>
            <person name="Schleper C."/>
            <person name="Guy L."/>
            <person name="Ettema T.J."/>
        </authorList>
    </citation>
    <scope>NUCLEOTIDE SEQUENCE</scope>
</reference>
<proteinExistence type="predicted"/>
<sequence length="52" mass="6131">MVDDNYSKLQYMIIDFLYDLHGKHDIINISNSYVANIIGEQIYNILKPKVKE</sequence>
<evidence type="ECO:0000313" key="1">
    <source>
        <dbReference type="EMBL" id="KKM76282.1"/>
    </source>
</evidence>
<gene>
    <name evidence="1" type="ORF">LCGC14_1381720</name>
</gene>
<accession>A0A0F9N463</accession>
<protein>
    <submittedName>
        <fullName evidence="1">Uncharacterized protein</fullName>
    </submittedName>
</protein>
<comment type="caution">
    <text evidence="1">The sequence shown here is derived from an EMBL/GenBank/DDBJ whole genome shotgun (WGS) entry which is preliminary data.</text>
</comment>
<dbReference type="AlphaFoldDB" id="A0A0F9N463"/>
<dbReference type="EMBL" id="LAZR01008835">
    <property type="protein sequence ID" value="KKM76282.1"/>
    <property type="molecule type" value="Genomic_DNA"/>
</dbReference>